<evidence type="ECO:0000256" key="9">
    <source>
        <dbReference type="HAMAP-Rule" id="MF_01308"/>
    </source>
</evidence>
<keyword evidence="10" id="KW-0150">Chloroplast</keyword>
<organism evidence="10">
    <name type="scientific">Histiopteris incisa</name>
    <dbReference type="NCBI Taxonomy" id="32090"/>
    <lineage>
        <taxon>Eukaryota</taxon>
        <taxon>Viridiplantae</taxon>
        <taxon>Streptophyta</taxon>
        <taxon>Embryophyta</taxon>
        <taxon>Tracheophyta</taxon>
        <taxon>Polypodiopsida</taxon>
        <taxon>Polypodiidae</taxon>
        <taxon>Polypodiales</taxon>
        <taxon>Dennstaedtiineae</taxon>
        <taxon>Dennstaedtiaceae</taxon>
        <taxon>Histiopteris</taxon>
    </lineage>
</organism>
<dbReference type="RefSeq" id="YP_009549544.1">
    <property type="nucleotide sequence ID" value="NC_040220.1"/>
</dbReference>
<keyword evidence="10" id="KW-0934">Plastid</keyword>
<comment type="subcellular location">
    <subcellularLocation>
        <location evidence="1">Membrane</location>
        <topology evidence="1">Multi-pass membrane protein</topology>
    </subcellularLocation>
    <subcellularLocation>
        <location evidence="9">Plastid</location>
        <location evidence="9">Chloroplast inner membrane</location>
        <topology evidence="9">Multi-pass membrane protein</topology>
    </subcellularLocation>
</comment>
<evidence type="ECO:0000256" key="5">
    <source>
        <dbReference type="ARBA" id="ARBA00022989"/>
    </source>
</evidence>
<evidence type="ECO:0000256" key="4">
    <source>
        <dbReference type="ARBA" id="ARBA00022781"/>
    </source>
</evidence>
<keyword evidence="9" id="KW-0630">Potassium</keyword>
<protein>
    <recommendedName>
        <fullName evidence="9">Potassium/proton antiporter CemA</fullName>
    </recommendedName>
    <alternativeName>
        <fullName evidence="9">Chloroplast envelope membrane protein A</fullName>
        <shortName evidence="9">CemA</shortName>
    </alternativeName>
</protein>
<keyword evidence="5 9" id="KW-1133">Transmembrane helix</keyword>
<dbReference type="Pfam" id="PF03040">
    <property type="entry name" value="CemA"/>
    <property type="match status" value="1"/>
</dbReference>
<proteinExistence type="inferred from homology"/>
<reference evidence="10" key="1">
    <citation type="journal article" date="2018" name="Mitochondrial DNA Part B Resour">
        <title>The complete chloroplast genome sequence of Histiopteris incisa (Dennstaedtiaceae).</title>
        <authorList>
            <person name="Sun X."/>
            <person name="Kang Z."/>
            <person name="Liu S."/>
            <person name="Xu R."/>
            <person name="Wang Z."/>
            <person name="Wang T."/>
            <person name="Su Y."/>
        </authorList>
    </citation>
    <scope>NUCLEOTIDE SEQUENCE</scope>
</reference>
<dbReference type="PANTHER" id="PTHR33650:SF2">
    <property type="entry name" value="CHLOROPLAST ENVELOPE MEMBRANE PROTEIN"/>
    <property type="match status" value="1"/>
</dbReference>
<evidence type="ECO:0000256" key="7">
    <source>
        <dbReference type="ARBA" id="ARBA00023136"/>
    </source>
</evidence>
<evidence type="ECO:0000313" key="10">
    <source>
        <dbReference type="EMBL" id="AYW16703.1"/>
    </source>
</evidence>
<keyword evidence="9" id="KW-1001">Plastid inner membrane</keyword>
<evidence type="ECO:0000256" key="1">
    <source>
        <dbReference type="ARBA" id="ARBA00004141"/>
    </source>
</evidence>
<name>A0A3G5CV05_9MONI</name>
<keyword evidence="4 9" id="KW-0375">Hydrogen ion transport</keyword>
<evidence type="ECO:0000256" key="2">
    <source>
        <dbReference type="ARBA" id="ARBA00022448"/>
    </source>
</evidence>
<comment type="function">
    <text evidence="9">Contributes to K(+)/H(+) antiport activity by supporting proton efflux to control proton extrusion and homeostasis in chloroplasts in a light-dependent manner to modulate photosynthesis. Prevents excessive induction of non-photochemical quenching (NPQ) under continuous-light conditions. Indirectly promotes efficient inorganic carbon uptake into chloroplasts.</text>
</comment>
<dbReference type="GO" id="GO:0015078">
    <property type="term" value="F:proton transmembrane transporter activity"/>
    <property type="evidence" value="ECO:0007669"/>
    <property type="project" value="UniProtKB-UniRule"/>
</dbReference>
<dbReference type="HAMAP" id="MF_01308">
    <property type="entry name" value="CemA_PxcA"/>
    <property type="match status" value="1"/>
</dbReference>
<keyword evidence="3 9" id="KW-0812">Transmembrane</keyword>
<keyword evidence="9" id="KW-0050">Antiport</keyword>
<keyword evidence="7 9" id="KW-0472">Membrane</keyword>
<geneLocation type="chloroplast" evidence="10"/>
<comment type="catalytic activity">
    <reaction evidence="9">
        <text>K(+)(in) + H(+)(out) = K(+)(out) + H(+)(in)</text>
        <dbReference type="Rhea" id="RHEA:29467"/>
        <dbReference type="ChEBI" id="CHEBI:15378"/>
        <dbReference type="ChEBI" id="CHEBI:29103"/>
    </reaction>
</comment>
<evidence type="ECO:0000256" key="6">
    <source>
        <dbReference type="ARBA" id="ARBA00023065"/>
    </source>
</evidence>
<dbReference type="GeneID" id="38747651"/>
<sequence>MILHYWKWKIIRWFLDTPHRSLDRAYETSKKLQRLRDDSSVFMQLKSVPSKAKESSRATLSSTNTVSNKSRYIIYCSLLEYRFSLFILGMQKDLRLLFGTKFLGLFPTSRRHWAHSYCTNKSLTDNCLNMLPPNLLDTLLLREMFLGSRQNSYTNGETVNKQGRIGGFSEKKLEDDFAFAKGRIFHKLSNVEKMNRKLVRIEATSNEFDTQGTRCSINFFSPQTIKNLIEESLNCESVDFRDSPATYESISLVPRSVTRTLSRFKAELTNQSSVFVRNDFDLAKNQALISLQYVGYFLLPPLTISICLRNWFLEPWIRSWWNTPQTQVFINPLQEEKALKQLRKVEALLWLDDATGNFADTQLQNYDANVYSETIRLAIMYNEPNIQLLLQLVTDVIGITIPVFSFIMGRKRLAVSNSRIQESFYSLSDTMKAFFILLLTDLCVGFHSPHGWEILIGSFFEHFGLIPNKYVISRFVSTFPVISDTVSKYWIFRHLNRTSPSIVATYHTMSE</sequence>
<evidence type="ECO:0000256" key="3">
    <source>
        <dbReference type="ARBA" id="ARBA00022692"/>
    </source>
</evidence>
<keyword evidence="9" id="KW-0633">Potassium transport</keyword>
<dbReference type="PANTHER" id="PTHR33650">
    <property type="entry name" value="CHLOROPLAST ENVELOPE MEMBRANE PROTEIN-RELATED"/>
    <property type="match status" value="1"/>
</dbReference>
<dbReference type="GO" id="GO:0015297">
    <property type="term" value="F:antiporter activity"/>
    <property type="evidence" value="ECO:0007669"/>
    <property type="project" value="UniProtKB-KW"/>
</dbReference>
<comment type="similarity">
    <text evidence="8 9">Belongs to the CemA family.</text>
</comment>
<evidence type="ECO:0000256" key="8">
    <source>
        <dbReference type="ARBA" id="ARBA00043980"/>
    </source>
</evidence>
<accession>A0A3G5CV05</accession>
<keyword evidence="2 9" id="KW-0813">Transport</keyword>
<dbReference type="GO" id="GO:0006813">
    <property type="term" value="P:potassium ion transport"/>
    <property type="evidence" value="ECO:0007669"/>
    <property type="project" value="UniProtKB-UniRule"/>
</dbReference>
<gene>
    <name evidence="9 10" type="primary">cemA</name>
</gene>
<dbReference type="GO" id="GO:0009706">
    <property type="term" value="C:chloroplast inner membrane"/>
    <property type="evidence" value="ECO:0007669"/>
    <property type="project" value="UniProtKB-SubCell"/>
</dbReference>
<dbReference type="EMBL" id="MH319942">
    <property type="protein sequence ID" value="AYW16703.1"/>
    <property type="molecule type" value="Genomic_DNA"/>
</dbReference>
<dbReference type="InterPro" id="IPR004282">
    <property type="entry name" value="CemA"/>
</dbReference>
<keyword evidence="6 9" id="KW-0406">Ion transport</keyword>
<dbReference type="AlphaFoldDB" id="A0A3G5CV05"/>